<comment type="cofactor">
    <cofactor evidence="6">
        <name>Co(2+)</name>
        <dbReference type="ChEBI" id="CHEBI:48828"/>
    </cofactor>
    <cofactor evidence="6">
        <name>Zn(2+)</name>
        <dbReference type="ChEBI" id="CHEBI:29105"/>
    </cofactor>
    <cofactor evidence="6">
        <name>Mn(2+)</name>
        <dbReference type="ChEBI" id="CHEBI:29035"/>
    </cofactor>
    <cofactor evidence="6">
        <name>Fe(2+)</name>
        <dbReference type="ChEBI" id="CHEBI:29033"/>
    </cofactor>
    <text evidence="6">Binds 2 divalent metal cations per subunit. Has a high-affinity and a low affinity metal-binding site. The true nature of the physiological cofactor is under debate. The enzyme is active with cobalt, zinc, manganese or divalent iron ions. Most likely, methionine aminopeptidases function as mononuclear Fe(2+)-metalloproteases under physiological conditions, and the catalytically relevant metal-binding site has been assigned to the histidine-containing high-affinity site.</text>
</comment>
<dbReference type="SUPFAM" id="SSF55920">
    <property type="entry name" value="Creatinase/aminopeptidase"/>
    <property type="match status" value="1"/>
</dbReference>
<dbReference type="Pfam" id="PF00557">
    <property type="entry name" value="Peptidase_M24"/>
    <property type="match status" value="1"/>
</dbReference>
<evidence type="ECO:0000256" key="7">
    <source>
        <dbReference type="RuleBase" id="RU003653"/>
    </source>
</evidence>
<evidence type="ECO:0000256" key="5">
    <source>
        <dbReference type="ARBA" id="ARBA00022801"/>
    </source>
</evidence>
<dbReference type="GO" id="GO:0005829">
    <property type="term" value="C:cytosol"/>
    <property type="evidence" value="ECO:0007669"/>
    <property type="project" value="TreeGrafter"/>
</dbReference>
<proteinExistence type="inferred from homology"/>
<dbReference type="GO" id="GO:0070006">
    <property type="term" value="F:metalloaminopeptidase activity"/>
    <property type="evidence" value="ECO:0007669"/>
    <property type="project" value="UniProtKB-UniRule"/>
</dbReference>
<feature type="binding site" evidence="6">
    <location>
        <position position="234"/>
    </location>
    <ligand>
        <name>a divalent metal cation</name>
        <dbReference type="ChEBI" id="CHEBI:60240"/>
        <label>1</label>
    </ligand>
</feature>
<evidence type="ECO:0000259" key="8">
    <source>
        <dbReference type="Pfam" id="PF00557"/>
    </source>
</evidence>
<comment type="subunit">
    <text evidence="6">Monomer.</text>
</comment>
<accession>A0A7C3MII2</accession>
<dbReference type="InterPro" id="IPR036005">
    <property type="entry name" value="Creatinase/aminopeptidase-like"/>
</dbReference>
<feature type="binding site" evidence="6">
    <location>
        <position position="170"/>
    </location>
    <ligand>
        <name>a divalent metal cation</name>
        <dbReference type="ChEBI" id="CHEBI:60240"/>
        <label>2</label>
        <note>catalytic</note>
    </ligand>
</feature>
<evidence type="ECO:0000313" key="9">
    <source>
        <dbReference type="EMBL" id="HFX12753.1"/>
    </source>
</evidence>
<dbReference type="HAMAP" id="MF_01974">
    <property type="entry name" value="MetAP_1"/>
    <property type="match status" value="1"/>
</dbReference>
<dbReference type="EC" id="3.4.11.18" evidence="6 7"/>
<comment type="function">
    <text evidence="1 6">Removes the N-terminal methionine from nascent proteins. The N-terminal methionine is often cleaved when the second residue in the primary sequence is small and uncharged (Met-Ala-, Cys, Gly, Pro, Ser, Thr, or Val). Requires deformylation of the N(alpha)-formylated initiator methionine before it can be hydrolyzed.</text>
</comment>
<keyword evidence="4 6" id="KW-0479">Metal-binding</keyword>
<feature type="binding site" evidence="6">
    <location>
        <position position="203"/>
    </location>
    <ligand>
        <name>a divalent metal cation</name>
        <dbReference type="ChEBI" id="CHEBI:60240"/>
        <label>2</label>
        <note>catalytic</note>
    </ligand>
</feature>
<reference evidence="9" key="1">
    <citation type="journal article" date="2020" name="mSystems">
        <title>Genome- and Community-Level Interaction Insights into Carbon Utilization and Element Cycling Functions of Hydrothermarchaeota in Hydrothermal Sediment.</title>
        <authorList>
            <person name="Zhou Z."/>
            <person name="Liu Y."/>
            <person name="Xu W."/>
            <person name="Pan J."/>
            <person name="Luo Z.H."/>
            <person name="Li M."/>
        </authorList>
    </citation>
    <scope>NUCLEOTIDE SEQUENCE [LARGE SCALE GENOMIC DNA]</scope>
    <source>
        <strain evidence="9">SpSt-81</strain>
    </source>
</reference>
<dbReference type="GO" id="GO:0046872">
    <property type="term" value="F:metal ion binding"/>
    <property type="evidence" value="ECO:0007669"/>
    <property type="project" value="UniProtKB-UniRule"/>
</dbReference>
<dbReference type="Gene3D" id="3.90.230.10">
    <property type="entry name" value="Creatinase/methionine aminopeptidase superfamily"/>
    <property type="match status" value="1"/>
</dbReference>
<comment type="similarity">
    <text evidence="6">Belongs to the peptidase M24A family. Methionine aminopeptidase type 1 subfamily.</text>
</comment>
<feature type="binding site" evidence="6">
    <location>
        <position position="107"/>
    </location>
    <ligand>
        <name>a divalent metal cation</name>
        <dbReference type="ChEBI" id="CHEBI:60240"/>
        <label>1</label>
    </ligand>
</feature>
<dbReference type="GO" id="GO:0004239">
    <property type="term" value="F:initiator methionyl aminopeptidase activity"/>
    <property type="evidence" value="ECO:0007669"/>
    <property type="project" value="UniProtKB-UniRule"/>
</dbReference>
<dbReference type="PRINTS" id="PR00599">
    <property type="entry name" value="MAPEPTIDASE"/>
</dbReference>
<keyword evidence="2 6" id="KW-0031">Aminopeptidase</keyword>
<dbReference type="PROSITE" id="PS00680">
    <property type="entry name" value="MAP_1"/>
    <property type="match status" value="1"/>
</dbReference>
<feature type="binding site" evidence="6">
    <location>
        <position position="234"/>
    </location>
    <ligand>
        <name>a divalent metal cation</name>
        <dbReference type="ChEBI" id="CHEBI:60240"/>
        <label>2</label>
        <note>catalytic</note>
    </ligand>
</feature>
<keyword evidence="5 6" id="KW-0378">Hydrolase</keyword>
<dbReference type="EMBL" id="DTIN01000009">
    <property type="protein sequence ID" value="HFX12753.1"/>
    <property type="molecule type" value="Genomic_DNA"/>
</dbReference>
<dbReference type="InterPro" id="IPR002467">
    <property type="entry name" value="Pept_M24A_MAP1"/>
</dbReference>
<dbReference type="InterPro" id="IPR000994">
    <property type="entry name" value="Pept_M24"/>
</dbReference>
<evidence type="ECO:0000256" key="1">
    <source>
        <dbReference type="ARBA" id="ARBA00002521"/>
    </source>
</evidence>
<comment type="catalytic activity">
    <reaction evidence="6 7">
        <text>Release of N-terminal amino acids, preferentially methionine, from peptides and arylamides.</text>
        <dbReference type="EC" id="3.4.11.18"/>
    </reaction>
</comment>
<organism evidence="9">
    <name type="scientific">Dictyoglomus thermophilum</name>
    <dbReference type="NCBI Taxonomy" id="14"/>
    <lineage>
        <taxon>Bacteria</taxon>
        <taxon>Pseudomonadati</taxon>
        <taxon>Dictyoglomota</taxon>
        <taxon>Dictyoglomia</taxon>
        <taxon>Dictyoglomales</taxon>
        <taxon>Dictyoglomaceae</taxon>
        <taxon>Dictyoglomus</taxon>
    </lineage>
</organism>
<evidence type="ECO:0000256" key="3">
    <source>
        <dbReference type="ARBA" id="ARBA00022670"/>
    </source>
</evidence>
<name>A0A7C3MII2_DICTH</name>
<feature type="binding site" evidence="6">
    <location>
        <position position="107"/>
    </location>
    <ligand>
        <name>a divalent metal cation</name>
        <dbReference type="ChEBI" id="CHEBI:60240"/>
        <label>2</label>
        <note>catalytic</note>
    </ligand>
</feature>
<evidence type="ECO:0000256" key="2">
    <source>
        <dbReference type="ARBA" id="ARBA00022438"/>
    </source>
</evidence>
<sequence length="250" mass="27483">MVIELKTKDEIAIMREGGRILSKIFNGIERVLKSGITTYGLARRAEEFMNNYNVKPAFKGYRGYPEVICVSINEEIVHGIPSTKKLIEDGDIVSVDIGIEYKGFFLDAAKTYAIGDVSPLALKLIRVTEEALWRGIEKAKVGAKLSDISWAIQEYVEKNGFNVIRDFVGHGIGRRLHEPPNVLNYGPPGMGPVLQEGLVIAIEPMVVTGSYEVKILNNGWTAVTVDGGLSAHFEHTVAITENGPQVLTID</sequence>
<dbReference type="PANTHER" id="PTHR43330">
    <property type="entry name" value="METHIONINE AMINOPEPTIDASE"/>
    <property type="match status" value="1"/>
</dbReference>
<dbReference type="PANTHER" id="PTHR43330:SF27">
    <property type="entry name" value="METHIONINE AMINOPEPTIDASE"/>
    <property type="match status" value="1"/>
</dbReference>
<feature type="domain" description="Peptidase M24" evidence="8">
    <location>
        <begin position="13"/>
        <end position="241"/>
    </location>
</feature>
<evidence type="ECO:0000256" key="6">
    <source>
        <dbReference type="HAMAP-Rule" id="MF_01974"/>
    </source>
</evidence>
<gene>
    <name evidence="6 9" type="primary">map</name>
    <name evidence="9" type="ORF">ENW00_01115</name>
</gene>
<dbReference type="NCBIfam" id="TIGR00500">
    <property type="entry name" value="met_pdase_I"/>
    <property type="match status" value="1"/>
</dbReference>
<comment type="caution">
    <text evidence="9">The sequence shown here is derived from an EMBL/GenBank/DDBJ whole genome shotgun (WGS) entry which is preliminary data.</text>
</comment>
<feature type="binding site" evidence="6">
    <location>
        <position position="78"/>
    </location>
    <ligand>
        <name>substrate</name>
    </ligand>
</feature>
<evidence type="ECO:0000256" key="4">
    <source>
        <dbReference type="ARBA" id="ARBA00022723"/>
    </source>
</evidence>
<protein>
    <recommendedName>
        <fullName evidence="6 7">Methionine aminopeptidase</fullName>
        <shortName evidence="6">MAP</shortName>
        <shortName evidence="6">MetAP</shortName>
        <ecNumber evidence="6 7">3.4.11.18</ecNumber>
    </recommendedName>
    <alternativeName>
        <fullName evidence="6">Peptidase M</fullName>
    </alternativeName>
</protein>
<feature type="binding site" evidence="6">
    <location>
        <position position="177"/>
    </location>
    <ligand>
        <name>substrate</name>
    </ligand>
</feature>
<dbReference type="GO" id="GO:0006508">
    <property type="term" value="P:proteolysis"/>
    <property type="evidence" value="ECO:0007669"/>
    <property type="project" value="UniProtKB-KW"/>
</dbReference>
<feature type="binding site" evidence="6">
    <location>
        <position position="96"/>
    </location>
    <ligand>
        <name>a divalent metal cation</name>
        <dbReference type="ChEBI" id="CHEBI:60240"/>
        <label>1</label>
    </ligand>
</feature>
<keyword evidence="3 6" id="KW-0645">Protease</keyword>
<dbReference type="AlphaFoldDB" id="A0A7C3MII2"/>
<dbReference type="InterPro" id="IPR001714">
    <property type="entry name" value="Pept_M24_MAP"/>
</dbReference>
<dbReference type="CDD" id="cd01086">
    <property type="entry name" value="MetAP1"/>
    <property type="match status" value="1"/>
</dbReference>